<comment type="caution">
    <text evidence="4">The sequence shown here is derived from an EMBL/GenBank/DDBJ whole genome shotgun (WGS) entry which is preliminary data.</text>
</comment>
<evidence type="ECO:0000313" key="5">
    <source>
        <dbReference type="Proteomes" id="UP001206128"/>
    </source>
</evidence>
<evidence type="ECO:0000313" key="4">
    <source>
        <dbReference type="EMBL" id="MCP2166132.1"/>
    </source>
</evidence>
<evidence type="ECO:0000259" key="3">
    <source>
        <dbReference type="Pfam" id="PF06259"/>
    </source>
</evidence>
<gene>
    <name evidence="4" type="ORF">LX83_002991</name>
</gene>
<dbReference type="GO" id="GO:0016787">
    <property type="term" value="F:hydrolase activity"/>
    <property type="evidence" value="ECO:0007669"/>
    <property type="project" value="UniProtKB-KW"/>
</dbReference>
<dbReference type="InterPro" id="IPR010427">
    <property type="entry name" value="DUF1023"/>
</dbReference>
<dbReference type="RefSeq" id="WP_253771684.1">
    <property type="nucleotide sequence ID" value="NZ_JAMTCK010000006.1"/>
</dbReference>
<evidence type="ECO:0000256" key="1">
    <source>
        <dbReference type="SAM" id="Coils"/>
    </source>
</evidence>
<feature type="coiled-coil region" evidence="1">
    <location>
        <begin position="116"/>
        <end position="147"/>
    </location>
</feature>
<organism evidence="4 5">
    <name type="scientific">Goodfellowiella coeruleoviolacea</name>
    <dbReference type="NCBI Taxonomy" id="334858"/>
    <lineage>
        <taxon>Bacteria</taxon>
        <taxon>Bacillati</taxon>
        <taxon>Actinomycetota</taxon>
        <taxon>Actinomycetes</taxon>
        <taxon>Pseudonocardiales</taxon>
        <taxon>Pseudonocardiaceae</taxon>
        <taxon>Goodfellowiella</taxon>
    </lineage>
</organism>
<dbReference type="InterPro" id="IPR036689">
    <property type="entry name" value="ESAT-6-like_sf"/>
</dbReference>
<keyword evidence="1" id="KW-0175">Coiled coil</keyword>
<feature type="domain" description="DUF1023" evidence="3">
    <location>
        <begin position="332"/>
        <end position="490"/>
    </location>
</feature>
<dbReference type="Proteomes" id="UP001206128">
    <property type="component" value="Unassembled WGS sequence"/>
</dbReference>
<dbReference type="EMBL" id="JAMTCK010000006">
    <property type="protein sequence ID" value="MCP2166132.1"/>
    <property type="molecule type" value="Genomic_DNA"/>
</dbReference>
<reference evidence="4" key="1">
    <citation type="submission" date="2022-06" db="EMBL/GenBank/DDBJ databases">
        <title>Genomic Encyclopedia of Archaeal and Bacterial Type Strains, Phase II (KMG-II): from individual species to whole genera.</title>
        <authorList>
            <person name="Goeker M."/>
        </authorList>
    </citation>
    <scope>NUCLEOTIDE SEQUENCE</scope>
    <source>
        <strain evidence="4">DSM 43935</strain>
    </source>
</reference>
<evidence type="ECO:0000256" key="2">
    <source>
        <dbReference type="SAM" id="MobiDB-lite"/>
    </source>
</evidence>
<dbReference type="AlphaFoldDB" id="A0AAE3KGP9"/>
<dbReference type="SUPFAM" id="SSF53474">
    <property type="entry name" value="alpha/beta-Hydrolases"/>
    <property type="match status" value="1"/>
</dbReference>
<dbReference type="InterPro" id="IPR029058">
    <property type="entry name" value="AB_hydrolase_fold"/>
</dbReference>
<dbReference type="SUPFAM" id="SSF140453">
    <property type="entry name" value="EsxAB dimer-like"/>
    <property type="match status" value="1"/>
</dbReference>
<feature type="compositionally biased region" description="Low complexity" evidence="2">
    <location>
        <begin position="161"/>
        <end position="175"/>
    </location>
</feature>
<accession>A0AAE3KGP9</accession>
<sequence>MSYTDPEIPYGKLAAGDAGQIAAAAQPLTDATNALRTAHDTIKQGTATARSTWTGAASDAFAQRAELNATATSQAGERLTTGSQVIQATAKAYTQLRGGADQAIEVWRSRSPMLDEQQLTELANKVNSNLEALRESYEQALRAYAAQLASIQGAYGEAAKSPGSGLTTLSSTPGGDATSLSGVTIPEIGSSPQEVAKWWDSLTPEQQKQLQDTQFQQLGQLRGLPSDVLSDANEKRLKDDDKRFDQQVKDLDKRIAARAAELGLPANATQQDLRNTNDKALAALLDERQDAANKLENTRQAADKLAQANTQSQQAFGEPARLLAWNPAGPGGDAQLAIAFGDPDTAKNLAVTVPGTGTTVGNLPLDQAINLRQQMGAKGNATIQWLGYDAPSWSPDQVGSPAQAEAGGKNLVDDVAGYRAAAEAAGNRQHLTVVGHSYGSTTVGYAGMNGLAADDIAFVGSPGVGASNVNQLSPGAGHVYAGATEHDPVVQGTSSDWFTKDGSSTGPYDKSFGATVFGTTDSANVANAHSEYYREGSESLQNLARIATGHGGEVTAQRWQDSPLPPELPTSDVPVIGPAVDKAGNMAKETADIVEDVAGGTKQVIGDIGRGDWGAAGDHAASTGRELANDALDVTIGNLGDAVEGGRDLVEGAVSGGKKVLDALNPF</sequence>
<proteinExistence type="predicted"/>
<keyword evidence="4" id="KW-0378">Hydrolase</keyword>
<keyword evidence="5" id="KW-1185">Reference proteome</keyword>
<feature type="region of interest" description="Disordered" evidence="2">
    <location>
        <begin position="157"/>
        <end position="186"/>
    </location>
</feature>
<protein>
    <submittedName>
        <fullName evidence="4">Alpha/beta hydrolase</fullName>
    </submittedName>
</protein>
<name>A0AAE3KGP9_9PSEU</name>
<dbReference type="Pfam" id="PF06259">
    <property type="entry name" value="Abhydrolase_8"/>
    <property type="match status" value="1"/>
</dbReference>
<feature type="coiled-coil region" evidence="1">
    <location>
        <begin position="281"/>
        <end position="315"/>
    </location>
</feature>
<dbReference type="Gene3D" id="1.10.287.1060">
    <property type="entry name" value="ESAT-6-like"/>
    <property type="match status" value="1"/>
</dbReference>